<feature type="compositionally biased region" description="Acidic residues" evidence="1">
    <location>
        <begin position="183"/>
        <end position="192"/>
    </location>
</feature>
<reference evidence="4 5" key="1">
    <citation type="submission" date="2016-10" db="EMBL/GenBank/DDBJ databases">
        <authorList>
            <person name="de Groot N.N."/>
        </authorList>
    </citation>
    <scope>NUCLEOTIDE SEQUENCE [LARGE SCALE GENOMIC DNA]</scope>
    <source>
        <strain evidence="5">KMM 9023,NRIC 0796,JCM 17311,KCTC 23692</strain>
    </source>
</reference>
<gene>
    <name evidence="4" type="ORF">SAMN04515673_11346</name>
</gene>
<evidence type="ECO:0000256" key="1">
    <source>
        <dbReference type="SAM" id="MobiDB-lite"/>
    </source>
</evidence>
<evidence type="ECO:0000259" key="3">
    <source>
        <dbReference type="Pfam" id="PF07885"/>
    </source>
</evidence>
<feature type="domain" description="Potassium channel" evidence="3">
    <location>
        <begin position="99"/>
        <end position="171"/>
    </location>
</feature>
<dbReference type="Gene3D" id="1.10.287.70">
    <property type="match status" value="1"/>
</dbReference>
<dbReference type="Pfam" id="PF07885">
    <property type="entry name" value="Ion_trans_2"/>
    <property type="match status" value="1"/>
</dbReference>
<accession>A0A1I6EK14</accession>
<dbReference type="STRING" id="871652.SAMN04515673_11346"/>
<keyword evidence="2" id="KW-1133">Transmembrane helix</keyword>
<keyword evidence="5" id="KW-1185">Reference proteome</keyword>
<feature type="transmembrane region" description="Helical" evidence="2">
    <location>
        <begin position="58"/>
        <end position="77"/>
    </location>
</feature>
<dbReference type="EMBL" id="FOYI01000013">
    <property type="protein sequence ID" value="SFR18089.1"/>
    <property type="molecule type" value="Genomic_DNA"/>
</dbReference>
<evidence type="ECO:0000256" key="2">
    <source>
        <dbReference type="SAM" id="Phobius"/>
    </source>
</evidence>
<organism evidence="4 5">
    <name type="scientific">Poseidonocella sedimentorum</name>
    <dbReference type="NCBI Taxonomy" id="871652"/>
    <lineage>
        <taxon>Bacteria</taxon>
        <taxon>Pseudomonadati</taxon>
        <taxon>Pseudomonadota</taxon>
        <taxon>Alphaproteobacteria</taxon>
        <taxon>Rhodobacterales</taxon>
        <taxon>Roseobacteraceae</taxon>
        <taxon>Poseidonocella</taxon>
    </lineage>
</organism>
<sequence>MRRLGRWVWGRVPGTKPGSKWRNLFSYFAILLIALLLAEAIAAQYGAPLLTERVAGPALIVLVVVYFLVVVVGVIYLTSRHFRPSPARLARDTLISIALTILAFAVFYRNAGITLTGTCPEPFRPSDAIYFSAVTFSTLGYGDFRPCPGTITRLTAAFHAIFGNLHLGLIVGAAFFFAQGGNDSDEDRDDDNTEGRGGDDG</sequence>
<feature type="transmembrane region" description="Helical" evidence="2">
    <location>
        <begin position="156"/>
        <end position="178"/>
    </location>
</feature>
<dbReference type="Proteomes" id="UP000199302">
    <property type="component" value="Unassembled WGS sequence"/>
</dbReference>
<feature type="region of interest" description="Disordered" evidence="1">
    <location>
        <begin position="182"/>
        <end position="201"/>
    </location>
</feature>
<proteinExistence type="predicted"/>
<dbReference type="InterPro" id="IPR013099">
    <property type="entry name" value="K_chnl_dom"/>
</dbReference>
<dbReference type="OrthoDB" id="2974133at2"/>
<dbReference type="RefSeq" id="WP_092082154.1">
    <property type="nucleotide sequence ID" value="NZ_FOYI01000013.1"/>
</dbReference>
<keyword evidence="2" id="KW-0472">Membrane</keyword>
<dbReference type="SUPFAM" id="SSF81324">
    <property type="entry name" value="Voltage-gated potassium channels"/>
    <property type="match status" value="1"/>
</dbReference>
<protein>
    <submittedName>
        <fullName evidence="4">Ion channel</fullName>
    </submittedName>
</protein>
<evidence type="ECO:0000313" key="5">
    <source>
        <dbReference type="Proteomes" id="UP000199302"/>
    </source>
</evidence>
<keyword evidence="2" id="KW-0812">Transmembrane</keyword>
<feature type="transmembrane region" description="Helical" evidence="2">
    <location>
        <begin position="89"/>
        <end position="108"/>
    </location>
</feature>
<dbReference type="AlphaFoldDB" id="A0A1I6EK14"/>
<name>A0A1I6EK14_9RHOB</name>
<evidence type="ECO:0000313" key="4">
    <source>
        <dbReference type="EMBL" id="SFR18089.1"/>
    </source>
</evidence>